<evidence type="ECO:0000313" key="3">
    <source>
        <dbReference type="Proteomes" id="UP001565368"/>
    </source>
</evidence>
<comment type="caution">
    <text evidence="2">The sequence shown here is derived from an EMBL/GenBank/DDBJ whole genome shotgun (WGS) entry which is preliminary data.</text>
</comment>
<dbReference type="RefSeq" id="XP_069209596.1">
    <property type="nucleotide sequence ID" value="XM_069352178.1"/>
</dbReference>
<evidence type="ECO:0000313" key="2">
    <source>
        <dbReference type="EMBL" id="KAL1409652.1"/>
    </source>
</evidence>
<keyword evidence="3" id="KW-1185">Reference proteome</keyword>
<gene>
    <name evidence="2" type="ORF">Q8F55_003648</name>
</gene>
<dbReference type="GeneID" id="95984691"/>
<protein>
    <recommendedName>
        <fullName evidence="4">Cytoplasmic protein</fullName>
    </recommendedName>
</protein>
<reference evidence="2 3" key="1">
    <citation type="submission" date="2023-08" db="EMBL/GenBank/DDBJ databases">
        <title>Annotated Genome Sequence of Vanrija albida AlHP1.</title>
        <authorList>
            <person name="Herzog R."/>
        </authorList>
    </citation>
    <scope>NUCLEOTIDE SEQUENCE [LARGE SCALE GENOMIC DNA]</scope>
    <source>
        <strain evidence="2 3">AlHP1</strain>
    </source>
</reference>
<dbReference type="PANTHER" id="PTHR18444">
    <property type="entry name" value="UPF0538 FAMILY MEMBER"/>
    <property type="match status" value="1"/>
</dbReference>
<dbReference type="InterPro" id="IPR018794">
    <property type="entry name" value="UPF0538"/>
</dbReference>
<organism evidence="2 3">
    <name type="scientific">Vanrija albida</name>
    <dbReference type="NCBI Taxonomy" id="181172"/>
    <lineage>
        <taxon>Eukaryota</taxon>
        <taxon>Fungi</taxon>
        <taxon>Dikarya</taxon>
        <taxon>Basidiomycota</taxon>
        <taxon>Agaricomycotina</taxon>
        <taxon>Tremellomycetes</taxon>
        <taxon>Trichosporonales</taxon>
        <taxon>Trichosporonaceae</taxon>
        <taxon>Vanrija</taxon>
    </lineage>
</organism>
<dbReference type="EMBL" id="JBBXJM010000003">
    <property type="protein sequence ID" value="KAL1409652.1"/>
    <property type="molecule type" value="Genomic_DNA"/>
</dbReference>
<dbReference type="Pfam" id="PF10209">
    <property type="entry name" value="DUF2340"/>
    <property type="match status" value="1"/>
</dbReference>
<evidence type="ECO:0000256" key="1">
    <source>
        <dbReference type="ARBA" id="ARBA00007176"/>
    </source>
</evidence>
<dbReference type="Proteomes" id="UP001565368">
    <property type="component" value="Unassembled WGS sequence"/>
</dbReference>
<evidence type="ECO:0008006" key="4">
    <source>
        <dbReference type="Google" id="ProtNLM"/>
    </source>
</evidence>
<comment type="similarity">
    <text evidence="1">Belongs to the UPF0538 family.</text>
</comment>
<accession>A0ABR3Q533</accession>
<name>A0ABR3Q533_9TREE</name>
<sequence length="146" mass="16516">MSTPASPRAGDHETLATDARPVTSATITVRVIKSFPFRTTKNLVLKELDLSVTTVGHLAELCREAIKTQPGFKYYRSVQLDTLKKYTVAHGHKTQNLIINLDHDDWILSDPHQTLANAGFENETEVSFFNRADYEAFKSHPETKWD</sequence>
<proteinExistence type="inferred from homology"/>
<dbReference type="PANTHER" id="PTHR18444:SF9">
    <property type="entry name" value="UPF0538 PROTEIN C2ORF76"/>
    <property type="match status" value="1"/>
</dbReference>